<dbReference type="EMBL" id="JANWOI010000002">
    <property type="protein sequence ID" value="MDA5193623.1"/>
    <property type="molecule type" value="Genomic_DNA"/>
</dbReference>
<comment type="function">
    <text evidence="10">Specifically catalyzes the dephosphorylation of 2-phosphoglycolate. Is involved in the dissimilation of the intracellular 2-phosphoglycolate formed during the DNA repair of 3'-phosphoglycolate ends, a major class of DNA lesions induced by oxidative stress.</text>
</comment>
<sequence>MTNDFPAAVIFDLDGTLVDSAFDLTGALNFVLRSENRPPVPLAAVRHMVGRGARVLIENGMAATGAAATEDDIARLLPLFLDYYSDHVADESILFPGARAVLLELAEANVRLGICTNKPISLTHQLLRALQIDDLFPAVLGGDSLPFRKPDPRHILETLRLLDIPATKAVMVGDSIHDIEAAKKAPMLVIGVTFGYSETPVADLLPDAVIDAYADLPAALRLLTKDRVF</sequence>
<dbReference type="GO" id="GO:0005829">
    <property type="term" value="C:cytosol"/>
    <property type="evidence" value="ECO:0007669"/>
    <property type="project" value="TreeGrafter"/>
</dbReference>
<dbReference type="SFLD" id="SFLDG01135">
    <property type="entry name" value="C1.5.6:_HAD__Beta-PGM__Phospha"/>
    <property type="match status" value="1"/>
</dbReference>
<keyword evidence="9 10" id="KW-0119">Carbohydrate metabolism</keyword>
<dbReference type="NCBIfam" id="TIGR01449">
    <property type="entry name" value="PGP_bact"/>
    <property type="match status" value="1"/>
</dbReference>
<evidence type="ECO:0000256" key="8">
    <source>
        <dbReference type="ARBA" id="ARBA00022842"/>
    </source>
</evidence>
<dbReference type="SFLD" id="SFLDG01129">
    <property type="entry name" value="C1.5:_HAD__Beta-PGM__Phosphata"/>
    <property type="match status" value="1"/>
</dbReference>
<dbReference type="Gene3D" id="3.40.50.1000">
    <property type="entry name" value="HAD superfamily/HAD-like"/>
    <property type="match status" value="1"/>
</dbReference>
<dbReference type="PANTHER" id="PTHR43434:SF1">
    <property type="entry name" value="PHOSPHOGLYCOLATE PHOSPHATASE"/>
    <property type="match status" value="1"/>
</dbReference>
<dbReference type="FunFam" id="3.40.50.1000:FF:000022">
    <property type="entry name" value="Phosphoglycolate phosphatase"/>
    <property type="match status" value="1"/>
</dbReference>
<evidence type="ECO:0000256" key="1">
    <source>
        <dbReference type="ARBA" id="ARBA00000830"/>
    </source>
</evidence>
<comment type="caution">
    <text evidence="11">The sequence shown here is derived from an EMBL/GenBank/DDBJ whole genome shotgun (WGS) entry which is preliminary data.</text>
</comment>
<evidence type="ECO:0000256" key="5">
    <source>
        <dbReference type="ARBA" id="ARBA00013078"/>
    </source>
</evidence>
<dbReference type="InterPro" id="IPR041492">
    <property type="entry name" value="HAD_2"/>
</dbReference>
<dbReference type="GO" id="GO:0005975">
    <property type="term" value="P:carbohydrate metabolic process"/>
    <property type="evidence" value="ECO:0007669"/>
    <property type="project" value="InterPro"/>
</dbReference>
<keyword evidence="6 10" id="KW-0479">Metal-binding</keyword>
<protein>
    <recommendedName>
        <fullName evidence="5 10">Phosphoglycolate phosphatase</fullName>
        <shortName evidence="10">PGP</shortName>
        <shortName evidence="10">PGPase</shortName>
        <ecNumber evidence="5 10">3.1.3.18</ecNumber>
    </recommendedName>
</protein>
<organism evidence="11 12">
    <name type="scientific">Govanella unica</name>
    <dbReference type="NCBI Taxonomy" id="2975056"/>
    <lineage>
        <taxon>Bacteria</taxon>
        <taxon>Pseudomonadati</taxon>
        <taxon>Pseudomonadota</taxon>
        <taxon>Alphaproteobacteria</taxon>
        <taxon>Emcibacterales</taxon>
        <taxon>Govanellaceae</taxon>
        <taxon>Govanella</taxon>
    </lineage>
</organism>
<keyword evidence="7 10" id="KW-0378">Hydrolase</keyword>
<dbReference type="Gene3D" id="1.10.150.240">
    <property type="entry name" value="Putative phosphatase, domain 2"/>
    <property type="match status" value="1"/>
</dbReference>
<dbReference type="HAMAP" id="MF_00495">
    <property type="entry name" value="GPH_hydrolase_bact"/>
    <property type="match status" value="1"/>
</dbReference>
<dbReference type="NCBIfam" id="TIGR01549">
    <property type="entry name" value="HAD-SF-IA-v1"/>
    <property type="match status" value="1"/>
</dbReference>
<gene>
    <name evidence="11" type="primary">gph</name>
    <name evidence="11" type="ORF">NYP16_06600</name>
</gene>
<comment type="pathway">
    <text evidence="3 10">Organic acid metabolism; glycolate biosynthesis; glycolate from 2-phosphoglycolate: step 1/1.</text>
</comment>
<dbReference type="SUPFAM" id="SSF56784">
    <property type="entry name" value="HAD-like"/>
    <property type="match status" value="1"/>
</dbReference>
<evidence type="ECO:0000256" key="7">
    <source>
        <dbReference type="ARBA" id="ARBA00022801"/>
    </source>
</evidence>
<reference evidence="11" key="2">
    <citation type="journal article" date="2023" name="Syst. Appl. Microbiol.">
        <title>Govania unica gen. nov., sp. nov., a rare biosphere bacterium that represents a novel family in the class Alphaproteobacteria.</title>
        <authorList>
            <person name="Vandamme P."/>
            <person name="Peeters C."/>
            <person name="Hettiarachchi A."/>
            <person name="Cnockaert M."/>
            <person name="Carlier A."/>
        </authorList>
    </citation>
    <scope>NUCLEOTIDE SEQUENCE</scope>
    <source>
        <strain evidence="11">LMG 31809</strain>
    </source>
</reference>
<dbReference type="GO" id="GO:0006281">
    <property type="term" value="P:DNA repair"/>
    <property type="evidence" value="ECO:0007669"/>
    <property type="project" value="TreeGrafter"/>
</dbReference>
<evidence type="ECO:0000256" key="2">
    <source>
        <dbReference type="ARBA" id="ARBA00001946"/>
    </source>
</evidence>
<dbReference type="InterPro" id="IPR036412">
    <property type="entry name" value="HAD-like_sf"/>
</dbReference>
<evidence type="ECO:0000256" key="9">
    <source>
        <dbReference type="ARBA" id="ARBA00023277"/>
    </source>
</evidence>
<evidence type="ECO:0000256" key="3">
    <source>
        <dbReference type="ARBA" id="ARBA00004818"/>
    </source>
</evidence>
<name>A0A9X3Z727_9PROT</name>
<feature type="binding site" evidence="10">
    <location>
        <position position="14"/>
    </location>
    <ligand>
        <name>Mg(2+)</name>
        <dbReference type="ChEBI" id="CHEBI:18420"/>
    </ligand>
</feature>
<dbReference type="RefSeq" id="WP_274943323.1">
    <property type="nucleotide sequence ID" value="NZ_JANWOI010000002.1"/>
</dbReference>
<proteinExistence type="inferred from homology"/>
<dbReference type="InterPro" id="IPR050155">
    <property type="entry name" value="HAD-like_hydrolase_sf"/>
</dbReference>
<feature type="active site" description="Nucleophile" evidence="10">
    <location>
        <position position="12"/>
    </location>
</feature>
<dbReference type="Proteomes" id="UP001141619">
    <property type="component" value="Unassembled WGS sequence"/>
</dbReference>
<comment type="cofactor">
    <cofactor evidence="2 10">
        <name>Mg(2+)</name>
        <dbReference type="ChEBI" id="CHEBI:18420"/>
    </cofactor>
</comment>
<dbReference type="GO" id="GO:0008967">
    <property type="term" value="F:phosphoglycolate phosphatase activity"/>
    <property type="evidence" value="ECO:0007669"/>
    <property type="project" value="UniProtKB-UniRule"/>
</dbReference>
<reference evidence="11" key="1">
    <citation type="submission" date="2022-08" db="EMBL/GenBank/DDBJ databases">
        <authorList>
            <person name="Vandamme P."/>
            <person name="Hettiarachchi A."/>
            <person name="Peeters C."/>
            <person name="Cnockaert M."/>
            <person name="Carlier A."/>
        </authorList>
    </citation>
    <scope>NUCLEOTIDE SEQUENCE</scope>
    <source>
        <strain evidence="11">LMG 31809</strain>
    </source>
</reference>
<feature type="binding site" evidence="10">
    <location>
        <position position="174"/>
    </location>
    <ligand>
        <name>Mg(2+)</name>
        <dbReference type="ChEBI" id="CHEBI:18420"/>
    </ligand>
</feature>
<dbReference type="GO" id="GO:0046295">
    <property type="term" value="P:glycolate biosynthetic process"/>
    <property type="evidence" value="ECO:0007669"/>
    <property type="project" value="UniProtKB-UniRule"/>
</dbReference>
<dbReference type="SFLD" id="SFLDS00003">
    <property type="entry name" value="Haloacid_Dehalogenase"/>
    <property type="match status" value="1"/>
</dbReference>
<evidence type="ECO:0000256" key="6">
    <source>
        <dbReference type="ARBA" id="ARBA00022723"/>
    </source>
</evidence>
<dbReference type="AlphaFoldDB" id="A0A9X3Z727"/>
<dbReference type="InterPro" id="IPR023214">
    <property type="entry name" value="HAD_sf"/>
</dbReference>
<feature type="binding site" evidence="10">
    <location>
        <position position="12"/>
    </location>
    <ligand>
        <name>Mg(2+)</name>
        <dbReference type="ChEBI" id="CHEBI:18420"/>
    </ligand>
</feature>
<dbReference type="Pfam" id="PF13419">
    <property type="entry name" value="HAD_2"/>
    <property type="match status" value="1"/>
</dbReference>
<dbReference type="EC" id="3.1.3.18" evidence="5 10"/>
<dbReference type="GO" id="GO:0046872">
    <property type="term" value="F:metal ion binding"/>
    <property type="evidence" value="ECO:0007669"/>
    <property type="project" value="UniProtKB-KW"/>
</dbReference>
<keyword evidence="8 10" id="KW-0460">Magnesium</keyword>
<accession>A0A9X3Z727</accession>
<comment type="catalytic activity">
    <reaction evidence="1 10">
        <text>2-phosphoglycolate + H2O = glycolate + phosphate</text>
        <dbReference type="Rhea" id="RHEA:14369"/>
        <dbReference type="ChEBI" id="CHEBI:15377"/>
        <dbReference type="ChEBI" id="CHEBI:29805"/>
        <dbReference type="ChEBI" id="CHEBI:43474"/>
        <dbReference type="ChEBI" id="CHEBI:58033"/>
        <dbReference type="EC" id="3.1.3.18"/>
    </reaction>
</comment>
<dbReference type="PANTHER" id="PTHR43434">
    <property type="entry name" value="PHOSPHOGLYCOLATE PHOSPHATASE"/>
    <property type="match status" value="1"/>
</dbReference>
<dbReference type="InterPro" id="IPR023198">
    <property type="entry name" value="PGP-like_dom2"/>
</dbReference>
<evidence type="ECO:0000256" key="10">
    <source>
        <dbReference type="HAMAP-Rule" id="MF_00495"/>
    </source>
</evidence>
<keyword evidence="12" id="KW-1185">Reference proteome</keyword>
<dbReference type="InterPro" id="IPR037512">
    <property type="entry name" value="PGPase_prok"/>
</dbReference>
<dbReference type="NCBIfam" id="TIGR01509">
    <property type="entry name" value="HAD-SF-IA-v3"/>
    <property type="match status" value="1"/>
</dbReference>
<evidence type="ECO:0000313" key="12">
    <source>
        <dbReference type="Proteomes" id="UP001141619"/>
    </source>
</evidence>
<evidence type="ECO:0000256" key="4">
    <source>
        <dbReference type="ARBA" id="ARBA00006171"/>
    </source>
</evidence>
<dbReference type="InterPro" id="IPR006439">
    <property type="entry name" value="HAD-SF_hydro_IA"/>
</dbReference>
<comment type="similarity">
    <text evidence="4 10">Belongs to the HAD-like hydrolase superfamily. CbbY/CbbZ/Gph/YieH family.</text>
</comment>
<evidence type="ECO:0000313" key="11">
    <source>
        <dbReference type="EMBL" id="MDA5193623.1"/>
    </source>
</evidence>